<sequence>MLQVSTNVKPIRYGRIFAVLLLLLLSPLVFWYVATPTVIVYYPKEAKEKLGSVWNTQHRIYRGGRGGLYPGEVTLDFGHIFPNEDFFMEFYWWGEKVRNHCVNITPKWPTTRIYLDVSGNIDTRPGSGTDTDRLKQCITDTAKP</sequence>
<evidence type="ECO:0008006" key="4">
    <source>
        <dbReference type="Google" id="ProtNLM"/>
    </source>
</evidence>
<dbReference type="RefSeq" id="WP_124325067.1">
    <property type="nucleotide sequence ID" value="NZ_CP118137.1"/>
</dbReference>
<feature type="transmembrane region" description="Helical" evidence="1">
    <location>
        <begin position="16"/>
        <end position="42"/>
    </location>
</feature>
<keyword evidence="1" id="KW-0812">Transmembrane</keyword>
<gene>
    <name evidence="2" type="ORF">NCTC7357_01558</name>
</gene>
<evidence type="ECO:0000256" key="1">
    <source>
        <dbReference type="SAM" id="Phobius"/>
    </source>
</evidence>
<evidence type="ECO:0000313" key="2">
    <source>
        <dbReference type="EMBL" id="VEF73303.1"/>
    </source>
</evidence>
<dbReference type="Proteomes" id="UP000277437">
    <property type="component" value="Chromosome"/>
</dbReference>
<dbReference type="AlphaFoldDB" id="A0AAX3FS01"/>
<protein>
    <recommendedName>
        <fullName evidence="4">DUF3304 domain-containing protein</fullName>
    </recommendedName>
</protein>
<keyword evidence="1" id="KW-0472">Membrane</keyword>
<dbReference type="EMBL" id="LR134334">
    <property type="protein sequence ID" value="VEF73303.1"/>
    <property type="molecule type" value="Genomic_DNA"/>
</dbReference>
<evidence type="ECO:0000313" key="3">
    <source>
        <dbReference type="Proteomes" id="UP000277437"/>
    </source>
</evidence>
<organism evidence="2 3">
    <name type="scientific">Pseudomonas chlororaphis</name>
    <dbReference type="NCBI Taxonomy" id="587753"/>
    <lineage>
        <taxon>Bacteria</taxon>
        <taxon>Pseudomonadati</taxon>
        <taxon>Pseudomonadota</taxon>
        <taxon>Gammaproteobacteria</taxon>
        <taxon>Pseudomonadales</taxon>
        <taxon>Pseudomonadaceae</taxon>
        <taxon>Pseudomonas</taxon>
    </lineage>
</organism>
<name>A0AAX3FS01_9PSED</name>
<proteinExistence type="predicted"/>
<reference evidence="2 3" key="1">
    <citation type="submission" date="2018-12" db="EMBL/GenBank/DDBJ databases">
        <authorList>
            <consortium name="Pathogen Informatics"/>
        </authorList>
    </citation>
    <scope>NUCLEOTIDE SEQUENCE [LARGE SCALE GENOMIC DNA]</scope>
    <source>
        <strain evidence="2 3">NCTC7357</strain>
    </source>
</reference>
<accession>A0AAX3FS01</accession>
<keyword evidence="1" id="KW-1133">Transmembrane helix</keyword>